<feature type="repeat" description="PPR" evidence="2">
    <location>
        <begin position="411"/>
        <end position="445"/>
    </location>
</feature>
<evidence type="ECO:0008006" key="5">
    <source>
        <dbReference type="Google" id="ProtNLM"/>
    </source>
</evidence>
<feature type="repeat" description="PPR" evidence="2">
    <location>
        <begin position="376"/>
        <end position="410"/>
    </location>
</feature>
<feature type="repeat" description="PPR" evidence="2">
    <location>
        <begin position="166"/>
        <end position="200"/>
    </location>
</feature>
<protein>
    <recommendedName>
        <fullName evidence="5">Pentatricopeptide repeat-containing protein</fullName>
    </recommendedName>
</protein>
<feature type="repeat" description="PPR" evidence="2">
    <location>
        <begin position="446"/>
        <end position="476"/>
    </location>
</feature>
<feature type="repeat" description="PPR" evidence="2">
    <location>
        <begin position="201"/>
        <end position="235"/>
    </location>
</feature>
<reference evidence="3 4" key="1">
    <citation type="journal article" date="2022" name="Nat. Plants">
        <title>Genomes of leafy and leafless Platanthera orchids illuminate the evolution of mycoheterotrophy.</title>
        <authorList>
            <person name="Li M.H."/>
            <person name="Liu K.W."/>
            <person name="Li Z."/>
            <person name="Lu H.C."/>
            <person name="Ye Q.L."/>
            <person name="Zhang D."/>
            <person name="Wang J.Y."/>
            <person name="Li Y.F."/>
            <person name="Zhong Z.M."/>
            <person name="Liu X."/>
            <person name="Yu X."/>
            <person name="Liu D.K."/>
            <person name="Tu X.D."/>
            <person name="Liu B."/>
            <person name="Hao Y."/>
            <person name="Liao X.Y."/>
            <person name="Jiang Y.T."/>
            <person name="Sun W.H."/>
            <person name="Chen J."/>
            <person name="Chen Y.Q."/>
            <person name="Ai Y."/>
            <person name="Zhai J.W."/>
            <person name="Wu S.S."/>
            <person name="Zhou Z."/>
            <person name="Hsiao Y.Y."/>
            <person name="Wu W.L."/>
            <person name="Chen Y.Y."/>
            <person name="Lin Y.F."/>
            <person name="Hsu J.L."/>
            <person name="Li C.Y."/>
            <person name="Wang Z.W."/>
            <person name="Zhao X."/>
            <person name="Zhong W.Y."/>
            <person name="Ma X.K."/>
            <person name="Ma L."/>
            <person name="Huang J."/>
            <person name="Chen G.Z."/>
            <person name="Huang M.Z."/>
            <person name="Huang L."/>
            <person name="Peng D.H."/>
            <person name="Luo Y.B."/>
            <person name="Zou S.Q."/>
            <person name="Chen S.P."/>
            <person name="Lan S."/>
            <person name="Tsai W.C."/>
            <person name="Van de Peer Y."/>
            <person name="Liu Z.J."/>
        </authorList>
    </citation>
    <scope>NUCLEOTIDE SEQUENCE [LARGE SCALE GENOMIC DNA]</scope>
    <source>
        <strain evidence="3">Lor287</strain>
    </source>
</reference>
<evidence type="ECO:0000313" key="3">
    <source>
        <dbReference type="EMBL" id="KAK8915909.1"/>
    </source>
</evidence>
<feature type="repeat" description="PPR" evidence="2">
    <location>
        <begin position="236"/>
        <end position="270"/>
    </location>
</feature>
<feature type="repeat" description="PPR" evidence="2">
    <location>
        <begin position="564"/>
        <end position="598"/>
    </location>
</feature>
<feature type="repeat" description="PPR" evidence="2">
    <location>
        <begin position="131"/>
        <end position="165"/>
    </location>
</feature>
<evidence type="ECO:0000256" key="2">
    <source>
        <dbReference type="PROSITE-ProRule" id="PRU00708"/>
    </source>
</evidence>
<comment type="caution">
    <text evidence="3">The sequence shown here is derived from an EMBL/GenBank/DDBJ whole genome shotgun (WGS) entry which is preliminary data.</text>
</comment>
<feature type="repeat" description="PPR" evidence="2">
    <location>
        <begin position="341"/>
        <end position="375"/>
    </location>
</feature>
<feature type="repeat" description="PPR" evidence="2">
    <location>
        <begin position="529"/>
        <end position="563"/>
    </location>
</feature>
<evidence type="ECO:0000256" key="1">
    <source>
        <dbReference type="ARBA" id="ARBA00022737"/>
    </source>
</evidence>
<dbReference type="PROSITE" id="PS51375">
    <property type="entry name" value="PPR"/>
    <property type="match status" value="12"/>
</dbReference>
<feature type="repeat" description="PPR" evidence="2">
    <location>
        <begin position="306"/>
        <end position="340"/>
    </location>
</feature>
<dbReference type="Proteomes" id="UP001418222">
    <property type="component" value="Unassembled WGS sequence"/>
</dbReference>
<dbReference type="AlphaFoldDB" id="A0AAP0AUI6"/>
<sequence>MGDRITLLFRFAGGGHRRRRLFSSTSLPRDQSLAENILSILEAVPPAIAVEPFLNSLAPILSPSSISIALSAAPSLSSAVRLFAWSSHRRELRSFAAHNFIISLLLRDSPSSFSSFWSSLSDLHSSSIPVHPHAFAALISAYHAAGFPEKAVEAFNRMPEFASRPNTFTYNTMLNILAREGMILLAMSIYNQMVQSDCRPNSATYTVLIHGLCKSGKIDDALKLFDEMLQRGISPKTAVYTVILSLLCCANRVDDAIRHFQLMKESKFHLDEVAHNALLSGLCKIGRINDAFEQLRLFQMNAFVLGLNGYSCLIDGLFKARRFEDAFGFYNEMLENNIRPDCVLYTILIRGYIDSGRIKESFEIFNEMANGGVIPDTFCYNTLIKGMCDVGLLDRARSLKLEISQNGRFPDSATYTILICGLCREGLIHEAQQIFDEMGKAGCFPTVMTFNSIISGLCKSGKMEEAQLLFYKMEMGTNPYLYFRLSQGPEQVHDISSLQRRIKELCLSGDVLKAYKLLCSIINSGVAPDVFTYNILINGMCKSGKIRQALKLLEDLQSKGHFPDAVTYGTLIDGLLRAHRENDVFEVLQHMVKNGCIPTVSIYNIEMRTLTRRRQTSKAVILWLDYISREKTDSEEVETIRIARKHFEEGCLVEAVRTLLVLDKKHDRVDSSPYTIWLVGLCQERRAVEALGIFDLLREFNIDATPPSCALLINYLCRSGKVGAALDVMLYSLGKGFLFKKPVGNRLLRRLCVQNKMKDAHELVHKMRLAGYYMDLYLREPTKAMLLGAPVKVLTCDLKITGSSHGSNLLHKCRIKNCNQSGKHDGTLNLVSLKWNANSYLRSFISVTKVIDPKLEVRVVAYWP</sequence>
<keyword evidence="1" id="KW-0677">Repeat</keyword>
<proteinExistence type="predicted"/>
<dbReference type="GO" id="GO:0003729">
    <property type="term" value="F:mRNA binding"/>
    <property type="evidence" value="ECO:0007669"/>
    <property type="project" value="TreeGrafter"/>
</dbReference>
<dbReference type="Pfam" id="PF13041">
    <property type="entry name" value="PPR_2"/>
    <property type="match status" value="5"/>
</dbReference>
<dbReference type="InterPro" id="IPR011990">
    <property type="entry name" value="TPR-like_helical_dom_sf"/>
</dbReference>
<dbReference type="InterPro" id="IPR002885">
    <property type="entry name" value="PPR_rpt"/>
</dbReference>
<evidence type="ECO:0000313" key="4">
    <source>
        <dbReference type="Proteomes" id="UP001418222"/>
    </source>
</evidence>
<organism evidence="3 4">
    <name type="scientific">Platanthera zijinensis</name>
    <dbReference type="NCBI Taxonomy" id="2320716"/>
    <lineage>
        <taxon>Eukaryota</taxon>
        <taxon>Viridiplantae</taxon>
        <taxon>Streptophyta</taxon>
        <taxon>Embryophyta</taxon>
        <taxon>Tracheophyta</taxon>
        <taxon>Spermatophyta</taxon>
        <taxon>Magnoliopsida</taxon>
        <taxon>Liliopsida</taxon>
        <taxon>Asparagales</taxon>
        <taxon>Orchidaceae</taxon>
        <taxon>Orchidoideae</taxon>
        <taxon>Orchideae</taxon>
        <taxon>Orchidinae</taxon>
        <taxon>Platanthera</taxon>
    </lineage>
</organism>
<feature type="repeat" description="PPR" evidence="2">
    <location>
        <begin position="271"/>
        <end position="305"/>
    </location>
</feature>
<accession>A0AAP0AUI6</accession>
<keyword evidence="4" id="KW-1185">Reference proteome</keyword>
<dbReference type="NCBIfam" id="TIGR00756">
    <property type="entry name" value="PPR"/>
    <property type="match status" value="10"/>
</dbReference>
<dbReference type="Pfam" id="PF01535">
    <property type="entry name" value="PPR"/>
    <property type="match status" value="3"/>
</dbReference>
<dbReference type="EMBL" id="JBBWWQ010000020">
    <property type="protein sequence ID" value="KAK8915909.1"/>
    <property type="molecule type" value="Genomic_DNA"/>
</dbReference>
<dbReference type="PANTHER" id="PTHR47932:SF2">
    <property type="entry name" value="OS10G0484300 PROTEIN"/>
    <property type="match status" value="1"/>
</dbReference>
<dbReference type="SUPFAM" id="SSF48452">
    <property type="entry name" value="TPR-like"/>
    <property type="match status" value="1"/>
</dbReference>
<dbReference type="PANTHER" id="PTHR47932">
    <property type="entry name" value="ATPASE EXPRESSION PROTEIN 3"/>
    <property type="match status" value="1"/>
</dbReference>
<name>A0AAP0AUI6_9ASPA</name>
<dbReference type="Gene3D" id="1.25.40.10">
    <property type="entry name" value="Tetratricopeptide repeat domain"/>
    <property type="match status" value="6"/>
</dbReference>
<gene>
    <name evidence="3" type="ORF">KSP39_PZI022544</name>
</gene>